<dbReference type="InterPro" id="IPR005151">
    <property type="entry name" value="Tail-specific_protease"/>
</dbReference>
<keyword evidence="2" id="KW-0732">Signal</keyword>
<reference evidence="4 5" key="1">
    <citation type="submission" date="2006-10" db="EMBL/GenBank/DDBJ databases">
        <title>The Genome Sequence of Batrachochytrium dendrobatidis JEL423.</title>
        <authorList>
            <consortium name="The Broad Institute Genome Sequencing Platform"/>
            <person name="Birren B."/>
            <person name="Lander E."/>
            <person name="Galagan J."/>
            <person name="Cuomo C."/>
            <person name="Devon K."/>
            <person name="Jaffe D."/>
            <person name="Butler J."/>
            <person name="Alvarez P."/>
            <person name="Gnerre S."/>
            <person name="Grabherr M."/>
            <person name="Kleber M."/>
            <person name="Mauceli E."/>
            <person name="Brockman W."/>
            <person name="Young S."/>
            <person name="LaButti K."/>
            <person name="Sykes S."/>
            <person name="DeCaprio D."/>
            <person name="Crawford M."/>
            <person name="Koehrsen M."/>
            <person name="Engels R."/>
            <person name="Montgomery P."/>
            <person name="Pearson M."/>
            <person name="Howarth C."/>
            <person name="Larson L."/>
            <person name="White J."/>
            <person name="O'Leary S."/>
            <person name="Kodira C."/>
            <person name="Zeng Q."/>
            <person name="Yandava C."/>
            <person name="Alvarado L."/>
            <person name="Longcore J."/>
            <person name="James T."/>
        </authorList>
    </citation>
    <scope>NUCLEOTIDE SEQUENCE [LARGE SCALE GENOMIC DNA]</scope>
    <source>
        <strain evidence="4 5">JEL423</strain>
    </source>
</reference>
<evidence type="ECO:0000313" key="4">
    <source>
        <dbReference type="EMBL" id="OAJ42976.1"/>
    </source>
</evidence>
<dbReference type="AlphaFoldDB" id="A0A177WT32"/>
<feature type="chain" id="PRO_5008077862" description="Tail specific protease domain-containing protein" evidence="2">
    <location>
        <begin position="20"/>
        <end position="900"/>
    </location>
</feature>
<proteinExistence type="predicted"/>
<dbReference type="InterPro" id="IPR029045">
    <property type="entry name" value="ClpP/crotonase-like_dom_sf"/>
</dbReference>
<dbReference type="Proteomes" id="UP000077115">
    <property type="component" value="Unassembled WGS sequence"/>
</dbReference>
<reference evidence="4 5" key="2">
    <citation type="submission" date="2016-05" db="EMBL/GenBank/DDBJ databases">
        <title>Lineage-specific infection strategies underlie the spectrum of fungal disease in amphibians.</title>
        <authorList>
            <person name="Cuomo C.A."/>
            <person name="Farrer R.A."/>
            <person name="James T."/>
            <person name="Longcore J."/>
            <person name="Birren B."/>
        </authorList>
    </citation>
    <scope>NUCLEOTIDE SEQUENCE [LARGE SCALE GENOMIC DNA]</scope>
    <source>
        <strain evidence="4 5">JEL423</strain>
    </source>
</reference>
<dbReference type="Pfam" id="PF03572">
    <property type="entry name" value="Peptidase_S41"/>
    <property type="match status" value="1"/>
</dbReference>
<evidence type="ECO:0000256" key="1">
    <source>
        <dbReference type="SAM" id="MobiDB-lite"/>
    </source>
</evidence>
<protein>
    <recommendedName>
        <fullName evidence="3">Tail specific protease domain-containing protein</fullName>
    </recommendedName>
</protein>
<dbReference type="EMBL" id="DS022309">
    <property type="protein sequence ID" value="OAJ42976.1"/>
    <property type="molecule type" value="Genomic_DNA"/>
</dbReference>
<dbReference type="GO" id="GO:0004175">
    <property type="term" value="F:endopeptidase activity"/>
    <property type="evidence" value="ECO:0007669"/>
    <property type="project" value="TreeGrafter"/>
</dbReference>
<organism evidence="4 5">
    <name type="scientific">Batrachochytrium dendrobatidis (strain JEL423)</name>
    <dbReference type="NCBI Taxonomy" id="403673"/>
    <lineage>
        <taxon>Eukaryota</taxon>
        <taxon>Fungi</taxon>
        <taxon>Fungi incertae sedis</taxon>
        <taxon>Chytridiomycota</taxon>
        <taxon>Chytridiomycota incertae sedis</taxon>
        <taxon>Chytridiomycetes</taxon>
        <taxon>Rhizophydiales</taxon>
        <taxon>Rhizophydiales incertae sedis</taxon>
        <taxon>Batrachochytrium</taxon>
    </lineage>
</organism>
<name>A0A177WT32_BATDL</name>
<gene>
    <name evidence="4" type="ORF">BDEG_26362</name>
</gene>
<dbReference type="STRING" id="403673.A0A177WT32"/>
<evidence type="ECO:0000313" key="5">
    <source>
        <dbReference type="Proteomes" id="UP000077115"/>
    </source>
</evidence>
<dbReference type="SUPFAM" id="SSF52096">
    <property type="entry name" value="ClpP/crotonase"/>
    <property type="match status" value="1"/>
</dbReference>
<feature type="signal peptide" evidence="2">
    <location>
        <begin position="1"/>
        <end position="19"/>
    </location>
</feature>
<dbReference type="OrthoDB" id="2110690at2759"/>
<feature type="domain" description="Tail specific protease" evidence="3">
    <location>
        <begin position="354"/>
        <end position="524"/>
    </location>
</feature>
<dbReference type="GO" id="GO:0006508">
    <property type="term" value="P:proteolysis"/>
    <property type="evidence" value="ECO:0007669"/>
    <property type="project" value="InterPro"/>
</dbReference>
<evidence type="ECO:0000256" key="2">
    <source>
        <dbReference type="SAM" id="SignalP"/>
    </source>
</evidence>
<sequence>MLVSSVVALLATAASVVSADYPSYNLIKTDRDAGRFTFVPTTRAQKEITLKNAENVLAAWVNYDSKMANYGSAADPFPIIKSVRSNIDKISDEELQLTLNDAFVKIRDQHTRWFKPGPYRCFFATTGLTYNFIDADKDIANKPKVVVSDIVKTPEVLALMGKEYTKIELGDELVGINGKTFVEWFKENQFKSGDGANDFGGQRTALRYIGTIYGSVDRLPTEDSISLEFKSRAHYNHKYTIAVPYVTGHSRVCWELSSTLYQKVTNITLPDTPTSSSSFAPFDIAEYERQKMIDAEDAIRNPVAINAVHAEMANVQKELFQSASASADTNAFEWTKTSLKGVSWGIYKPESKNMGVIRLDDFSPKLASNPGIDGSSIAHIIVRRLLTRELKDTSSIVFELRGNPGGSILFANSLPQLFKPDFEPFGARYLKNNVTYNIFVKDKYNLNTWVKVWNESPADSRYTNIGQFTTVEVANSYGQAYTKPMGVFTDGNCFSACELFSANIQDYDAGTVFGEDGTTGGGGANILDVDPALISYSPADFKQFPFTLELTNPTTKSSYTNMLSVGIRESIRNGKYDGQLIEDLGIKTDIVVRARWSDLQPNSTTNTQYDRIADNLSRIGKANGQANTMFVAEPFSMDANLGDFKLDAEVSGIEDITITSDDGKKVFGTQKLTLDHHNVTITTPPISDGIGTQRITIIGSTKGKQIIKTYRTVRVVPTDEQRVHIATTPFTFNGKSTSVGLFNSAETAPVDGWSLHNGKWMVGNGTLYNNNVVTSLEVFMTAPVGTHVNFNLDVNLDCETEFDYLGLLTKSDNKETPILTTVSRLVAGRIIPGVSGRNTVVKGAYPFTTTTENFSVILRFTSDVISGFKGATINSFTASAATAPAPPSSVSKGHRKPIIF</sequence>
<dbReference type="GO" id="GO:0008236">
    <property type="term" value="F:serine-type peptidase activity"/>
    <property type="evidence" value="ECO:0007669"/>
    <property type="project" value="InterPro"/>
</dbReference>
<dbReference type="Gene3D" id="3.90.226.10">
    <property type="entry name" value="2-enoyl-CoA Hydratase, Chain A, domain 1"/>
    <property type="match status" value="1"/>
</dbReference>
<accession>A0A177WT32</accession>
<feature type="region of interest" description="Disordered" evidence="1">
    <location>
        <begin position="880"/>
        <end position="900"/>
    </location>
</feature>
<dbReference type="VEuPathDB" id="FungiDB:BDEG_26362"/>
<dbReference type="PANTHER" id="PTHR32060:SF22">
    <property type="entry name" value="CARBOXYL-TERMINAL-PROCESSING PEPTIDASE 3, CHLOROPLASTIC"/>
    <property type="match status" value="1"/>
</dbReference>
<evidence type="ECO:0000259" key="3">
    <source>
        <dbReference type="Pfam" id="PF03572"/>
    </source>
</evidence>
<dbReference type="PANTHER" id="PTHR32060">
    <property type="entry name" value="TAIL-SPECIFIC PROTEASE"/>
    <property type="match status" value="1"/>
</dbReference>